<keyword evidence="6" id="KW-0678">Repressor</keyword>
<organism evidence="13 14">
    <name type="scientific">Porphyromonas endodontalis (strain ATCC 35406 / DSM 24491 / JCM 8526 / CCUG 16442 / BCRC 14492 / NCTC 13058 / HG 370)</name>
    <name type="common">Bacteroides endodontalis</name>
    <dbReference type="NCBI Taxonomy" id="553175"/>
    <lineage>
        <taxon>Bacteria</taxon>
        <taxon>Pseudomonadati</taxon>
        <taxon>Bacteroidota</taxon>
        <taxon>Bacteroidia</taxon>
        <taxon>Bacteroidales</taxon>
        <taxon>Porphyromonadaceae</taxon>
        <taxon>Porphyromonas</taxon>
    </lineage>
</organism>
<dbReference type="GO" id="GO:1900376">
    <property type="term" value="P:regulation of secondary metabolite biosynthetic process"/>
    <property type="evidence" value="ECO:0007669"/>
    <property type="project" value="TreeGrafter"/>
</dbReference>
<dbReference type="InterPro" id="IPR036390">
    <property type="entry name" value="WH_DNA-bd_sf"/>
</dbReference>
<evidence type="ECO:0000256" key="9">
    <source>
        <dbReference type="ARBA" id="ARBA00023015"/>
    </source>
</evidence>
<comment type="subunit">
    <text evidence="3">Homodimer.</text>
</comment>
<dbReference type="PANTHER" id="PTHR33202:SF2">
    <property type="entry name" value="FERRIC UPTAKE REGULATION PROTEIN"/>
    <property type="match status" value="1"/>
</dbReference>
<evidence type="ECO:0000256" key="3">
    <source>
        <dbReference type="ARBA" id="ARBA00011738"/>
    </source>
</evidence>
<dbReference type="InterPro" id="IPR043135">
    <property type="entry name" value="Fur_C"/>
</dbReference>
<comment type="cofactor">
    <cofactor evidence="12">
        <name>Zn(2+)</name>
        <dbReference type="ChEBI" id="CHEBI:29105"/>
    </cofactor>
    <text evidence="12">Binds 1 zinc ion per subunit.</text>
</comment>
<dbReference type="PANTHER" id="PTHR33202">
    <property type="entry name" value="ZINC UPTAKE REGULATION PROTEIN"/>
    <property type="match status" value="1"/>
</dbReference>
<keyword evidence="9" id="KW-0805">Transcription regulation</keyword>
<dbReference type="InterPro" id="IPR002481">
    <property type="entry name" value="FUR"/>
</dbReference>
<dbReference type="GO" id="GO:0005829">
    <property type="term" value="C:cytosol"/>
    <property type="evidence" value="ECO:0007669"/>
    <property type="project" value="TreeGrafter"/>
</dbReference>
<name>C3J884_POREA</name>
<gene>
    <name evidence="13" type="ORF">POREN0001_1328</name>
</gene>
<evidence type="ECO:0000256" key="1">
    <source>
        <dbReference type="ARBA" id="ARBA00004496"/>
    </source>
</evidence>
<comment type="similarity">
    <text evidence="2">Belongs to the Fur family.</text>
</comment>
<dbReference type="RefSeq" id="WP_004332235.1">
    <property type="nucleotide sequence ID" value="NZ_ACNN01000005.1"/>
</dbReference>
<feature type="binding site" evidence="12">
    <location>
        <position position="106"/>
    </location>
    <ligand>
        <name>Zn(2+)</name>
        <dbReference type="ChEBI" id="CHEBI:29105"/>
    </ligand>
</feature>
<dbReference type="GO" id="GO:0000976">
    <property type="term" value="F:transcription cis-regulatory region binding"/>
    <property type="evidence" value="ECO:0007669"/>
    <property type="project" value="TreeGrafter"/>
</dbReference>
<dbReference type="Gene3D" id="1.10.10.10">
    <property type="entry name" value="Winged helix-like DNA-binding domain superfamily/Winged helix DNA-binding domain"/>
    <property type="match status" value="1"/>
</dbReference>
<feature type="binding site" evidence="12">
    <location>
        <position position="142"/>
    </location>
    <ligand>
        <name>Zn(2+)</name>
        <dbReference type="ChEBI" id="CHEBI:29105"/>
    </ligand>
</feature>
<evidence type="ECO:0000256" key="6">
    <source>
        <dbReference type="ARBA" id="ARBA00022491"/>
    </source>
</evidence>
<keyword evidence="10" id="KW-0238">DNA-binding</keyword>
<keyword evidence="5" id="KW-0963">Cytoplasm</keyword>
<dbReference type="Proteomes" id="UP000004295">
    <property type="component" value="Unassembled WGS sequence"/>
</dbReference>
<dbReference type="EMBL" id="ACNN01000005">
    <property type="protein sequence ID" value="EEN83761.1"/>
    <property type="molecule type" value="Genomic_DNA"/>
</dbReference>
<evidence type="ECO:0000256" key="2">
    <source>
        <dbReference type="ARBA" id="ARBA00007957"/>
    </source>
</evidence>
<dbReference type="SUPFAM" id="SSF46785">
    <property type="entry name" value="Winged helix' DNA-binding domain"/>
    <property type="match status" value="1"/>
</dbReference>
<evidence type="ECO:0000256" key="4">
    <source>
        <dbReference type="ARBA" id="ARBA00020910"/>
    </source>
</evidence>
<dbReference type="AlphaFoldDB" id="C3J884"/>
<evidence type="ECO:0000256" key="7">
    <source>
        <dbReference type="ARBA" id="ARBA00022723"/>
    </source>
</evidence>
<keyword evidence="8 12" id="KW-0862">Zinc</keyword>
<protein>
    <recommendedName>
        <fullName evidence="4">Ferric uptake regulation protein</fullName>
    </recommendedName>
</protein>
<sequence length="186" mass="21628">MKRELSLDELRAIMREYLEAHDLKETYTRNIVLEYVYQLEKPFDADSVYKRLREAEGKQISRSTVYSAIDLLCRCGILIHLTRNLGANYILAWRCKGYALVLCSECGKLNLFRQENLSKQMQYVKPPRFSPTQAVMVVFGECKDCTNRSLADSTDVAQRKDKDTAKKASLRRNRRRTIIRNKIPIG</sequence>
<feature type="binding site" evidence="12">
    <location>
        <position position="103"/>
    </location>
    <ligand>
        <name>Zn(2+)</name>
        <dbReference type="ChEBI" id="CHEBI:29105"/>
    </ligand>
</feature>
<evidence type="ECO:0000313" key="13">
    <source>
        <dbReference type="EMBL" id="EEN83761.1"/>
    </source>
</evidence>
<evidence type="ECO:0000256" key="11">
    <source>
        <dbReference type="ARBA" id="ARBA00023163"/>
    </source>
</evidence>
<reference evidence="13 14" key="1">
    <citation type="submission" date="2009-04" db="EMBL/GenBank/DDBJ databases">
        <authorList>
            <person name="Sebastian Y."/>
            <person name="Madupu R."/>
            <person name="Durkin A.S."/>
            <person name="Torralba M."/>
            <person name="Methe B."/>
            <person name="Sutton G.G."/>
            <person name="Strausberg R.L."/>
            <person name="Nelson K.E."/>
        </authorList>
    </citation>
    <scope>NUCLEOTIDE SEQUENCE [LARGE SCALE GENOMIC DNA]</scope>
    <source>
        <strain evidence="14">ATCC 35406 / BCRC 14492 / JCM 8526 / NCTC 13058 / HG 370</strain>
    </source>
</reference>
<dbReference type="Gene3D" id="3.30.1490.190">
    <property type="match status" value="1"/>
</dbReference>
<evidence type="ECO:0000313" key="14">
    <source>
        <dbReference type="Proteomes" id="UP000004295"/>
    </source>
</evidence>
<keyword evidence="11" id="KW-0804">Transcription</keyword>
<proteinExistence type="inferred from homology"/>
<accession>C3J884</accession>
<dbReference type="STRING" id="553175.POREN0001_1328"/>
<feature type="binding site" evidence="12">
    <location>
        <position position="145"/>
    </location>
    <ligand>
        <name>Zn(2+)</name>
        <dbReference type="ChEBI" id="CHEBI:29105"/>
    </ligand>
</feature>
<evidence type="ECO:0000256" key="12">
    <source>
        <dbReference type="PIRSR" id="PIRSR602481-1"/>
    </source>
</evidence>
<dbReference type="GO" id="GO:0045892">
    <property type="term" value="P:negative regulation of DNA-templated transcription"/>
    <property type="evidence" value="ECO:0007669"/>
    <property type="project" value="TreeGrafter"/>
</dbReference>
<comment type="subcellular location">
    <subcellularLocation>
        <location evidence="1">Cytoplasm</location>
    </subcellularLocation>
</comment>
<dbReference type="GO" id="GO:0008270">
    <property type="term" value="F:zinc ion binding"/>
    <property type="evidence" value="ECO:0007669"/>
    <property type="project" value="TreeGrafter"/>
</dbReference>
<keyword evidence="14" id="KW-1185">Reference proteome</keyword>
<dbReference type="GO" id="GO:0003700">
    <property type="term" value="F:DNA-binding transcription factor activity"/>
    <property type="evidence" value="ECO:0007669"/>
    <property type="project" value="InterPro"/>
</dbReference>
<dbReference type="Pfam" id="PF01475">
    <property type="entry name" value="FUR"/>
    <property type="match status" value="1"/>
</dbReference>
<keyword evidence="7 12" id="KW-0479">Metal-binding</keyword>
<dbReference type="eggNOG" id="COG0735">
    <property type="taxonomic scope" value="Bacteria"/>
</dbReference>
<evidence type="ECO:0000256" key="8">
    <source>
        <dbReference type="ARBA" id="ARBA00022833"/>
    </source>
</evidence>
<evidence type="ECO:0000256" key="5">
    <source>
        <dbReference type="ARBA" id="ARBA00022490"/>
    </source>
</evidence>
<evidence type="ECO:0000256" key="10">
    <source>
        <dbReference type="ARBA" id="ARBA00023125"/>
    </source>
</evidence>
<dbReference type="InterPro" id="IPR036388">
    <property type="entry name" value="WH-like_DNA-bd_sf"/>
</dbReference>
<comment type="caution">
    <text evidence="13">The sequence shown here is derived from an EMBL/GenBank/DDBJ whole genome shotgun (WGS) entry which is preliminary data.</text>
</comment>